<comment type="similarity">
    <text evidence="1 3">Belongs to the glycosyl hydrolase 3 family.</text>
</comment>
<dbReference type="Gene3D" id="2.60.40.10">
    <property type="entry name" value="Immunoglobulins"/>
    <property type="match status" value="1"/>
</dbReference>
<comment type="caution">
    <text evidence="5">The sequence shown here is derived from an EMBL/GenBank/DDBJ whole genome shotgun (WGS) entry which is preliminary data.</text>
</comment>
<reference evidence="6" key="1">
    <citation type="journal article" date="2019" name="Int. J. Syst. Evol. Microbiol.">
        <title>The Global Catalogue of Microorganisms (GCM) 10K type strain sequencing project: providing services to taxonomists for standard genome sequencing and annotation.</title>
        <authorList>
            <consortium name="The Broad Institute Genomics Platform"/>
            <consortium name="The Broad Institute Genome Sequencing Center for Infectious Disease"/>
            <person name="Wu L."/>
            <person name="Ma J."/>
        </authorList>
    </citation>
    <scope>NUCLEOTIDE SEQUENCE [LARGE SCALE GENOMIC DNA]</scope>
    <source>
        <strain evidence="6">CGMCC 1.15180</strain>
    </source>
</reference>
<name>A0ABW4VP79_9BACT</name>
<proteinExistence type="inferred from homology"/>
<dbReference type="InterPro" id="IPR019800">
    <property type="entry name" value="Glyco_hydro_3_AS"/>
</dbReference>
<evidence type="ECO:0000256" key="1">
    <source>
        <dbReference type="ARBA" id="ARBA00005336"/>
    </source>
</evidence>
<evidence type="ECO:0000259" key="4">
    <source>
        <dbReference type="SMART" id="SM01217"/>
    </source>
</evidence>
<dbReference type="InterPro" id="IPR001764">
    <property type="entry name" value="Glyco_hydro_3_N"/>
</dbReference>
<gene>
    <name evidence="5" type="ORF">ACFSKL_17420</name>
</gene>
<evidence type="ECO:0000256" key="3">
    <source>
        <dbReference type="RuleBase" id="RU361161"/>
    </source>
</evidence>
<dbReference type="Pfam" id="PF14310">
    <property type="entry name" value="Fn3-like"/>
    <property type="match status" value="1"/>
</dbReference>
<accession>A0ABW4VP79</accession>
<dbReference type="PRINTS" id="PR00133">
    <property type="entry name" value="GLHYDRLASE3"/>
</dbReference>
<dbReference type="SUPFAM" id="SSF51445">
    <property type="entry name" value="(Trans)glycosidases"/>
    <property type="match status" value="1"/>
</dbReference>
<dbReference type="GO" id="GO:0016787">
    <property type="term" value="F:hydrolase activity"/>
    <property type="evidence" value="ECO:0007669"/>
    <property type="project" value="UniProtKB-KW"/>
</dbReference>
<keyword evidence="2 3" id="KW-0378">Hydrolase</keyword>
<dbReference type="InterPro" id="IPR013783">
    <property type="entry name" value="Ig-like_fold"/>
</dbReference>
<dbReference type="EMBL" id="JBHUHR010000045">
    <property type="protein sequence ID" value="MFD2036588.1"/>
    <property type="molecule type" value="Genomic_DNA"/>
</dbReference>
<dbReference type="PANTHER" id="PTHR30620">
    <property type="entry name" value="PERIPLASMIC BETA-GLUCOSIDASE-RELATED"/>
    <property type="match status" value="1"/>
</dbReference>
<evidence type="ECO:0000256" key="2">
    <source>
        <dbReference type="ARBA" id="ARBA00022801"/>
    </source>
</evidence>
<evidence type="ECO:0000313" key="5">
    <source>
        <dbReference type="EMBL" id="MFD2036588.1"/>
    </source>
</evidence>
<feature type="domain" description="Fibronectin type III-like" evidence="4">
    <location>
        <begin position="705"/>
        <end position="774"/>
    </location>
</feature>
<dbReference type="Gene3D" id="3.20.20.300">
    <property type="entry name" value="Glycoside hydrolase, family 3, N-terminal domain"/>
    <property type="match status" value="1"/>
</dbReference>
<dbReference type="InterPro" id="IPR017853">
    <property type="entry name" value="GH"/>
</dbReference>
<dbReference type="InterPro" id="IPR002772">
    <property type="entry name" value="Glyco_hydro_3_C"/>
</dbReference>
<dbReference type="Pfam" id="PF00933">
    <property type="entry name" value="Glyco_hydro_3"/>
    <property type="match status" value="1"/>
</dbReference>
<keyword evidence="3" id="KW-0326">Glycosidase</keyword>
<dbReference type="Gene3D" id="3.40.50.1700">
    <property type="entry name" value="Glycoside hydrolase family 3 C-terminal domain"/>
    <property type="match status" value="1"/>
</dbReference>
<protein>
    <submittedName>
        <fullName evidence="5">Glycoside hydrolase family 3 N-terminal domain-containing protein</fullName>
    </submittedName>
</protein>
<dbReference type="InterPro" id="IPR036962">
    <property type="entry name" value="Glyco_hydro_3_N_sf"/>
</dbReference>
<dbReference type="Pfam" id="PF01915">
    <property type="entry name" value="Glyco_hydro_3_C"/>
    <property type="match status" value="1"/>
</dbReference>
<dbReference type="InterPro" id="IPR026891">
    <property type="entry name" value="Fn3-like"/>
</dbReference>
<keyword evidence="6" id="KW-1185">Reference proteome</keyword>
<dbReference type="InterPro" id="IPR036881">
    <property type="entry name" value="Glyco_hydro_3_C_sf"/>
</dbReference>
<dbReference type="SUPFAM" id="SSF52279">
    <property type="entry name" value="Beta-D-glucan exohydrolase, C-terminal domain"/>
    <property type="match status" value="1"/>
</dbReference>
<dbReference type="Proteomes" id="UP001597361">
    <property type="component" value="Unassembled WGS sequence"/>
</dbReference>
<evidence type="ECO:0000313" key="6">
    <source>
        <dbReference type="Proteomes" id="UP001597361"/>
    </source>
</evidence>
<dbReference type="InterPro" id="IPR051915">
    <property type="entry name" value="Cellulose_Degrad_GH3"/>
</dbReference>
<dbReference type="RefSeq" id="WP_376887737.1">
    <property type="nucleotide sequence ID" value="NZ_JBHUHR010000045.1"/>
</dbReference>
<dbReference type="PANTHER" id="PTHR30620:SF123">
    <property type="entry name" value="BETA-XYLOSIDASE"/>
    <property type="match status" value="1"/>
</dbReference>
<dbReference type="PROSITE" id="PS00775">
    <property type="entry name" value="GLYCOSYL_HYDROL_F3"/>
    <property type="match status" value="1"/>
</dbReference>
<dbReference type="SMART" id="SM01217">
    <property type="entry name" value="Fn3_like"/>
    <property type="match status" value="1"/>
</dbReference>
<sequence>MYQKVIFFLLSFGLVLGVFGQDRLPYQDASLDTETRIQDLLKRMSLEEKVGQLSTLLGWDMYEKEGGKVSHSKALEQAVQERYIGSLWATLRADPWTQKTLVSGLDPELAAKATNAIQDFAVRQSRLGIPLILAEEAPHGHMAIGTTVFPTSIGQSSTWNPLLIEEMAKTIAKETRLQGGHIGYGPVLDLAREPRWSRVEETYGEDPYLNSQMGMAMVKGFQGESLQSGENIVSTLKHFAAYGVPEGGHNGSGMSVGQRELNQSYFPPFKAAVGVGALSVMTSYNSIDGVPSTANPYLFREMLRKQWGFNGFVVSDLGSISGLRGSHHVAATGEEAASLALRAGVDADLGGNGFDKNLVAAVQKGMVEESMLDEAVANVLRLKFDMGLFENPFVDPSRAKQEVRKLEHIQLARQVAKESITLLKNEGNLLPLSKSLRKVAVIGPNADNIYNQLGDYTAPQPESNVVTVLEGIQNKIGKENVEYVKGVAVRDTTQLDIDLAVAAAKRAEVVVMVLGGSSARDFTIEHEDTGAARVSQSNGGIISDMESGEGYDRMTLDLMGHQLKLLQAVQETGTPVVLVLIKGRPLLLNWAAENIPAMLDAWYPGQEGGNAIADVLFGDYNPAGRLPISVPVSVGQLPVYYNYKVPKKHDYVESGAEPLYAFGHGLSYTEFVYEDLQVAVGGDVENPTVSVTFQVQNRGEMGGDEVVQLYLRDLISSTVTPIKQLVRFERAYIPAGDQKTFTFELGKEEMQLLNMDMEWVVEPGEFDLMVGASSNDIRMSQIFEIK</sequence>
<organism evidence="5 6">
    <name type="scientific">Belliella marina</name>
    <dbReference type="NCBI Taxonomy" id="1644146"/>
    <lineage>
        <taxon>Bacteria</taxon>
        <taxon>Pseudomonadati</taxon>
        <taxon>Bacteroidota</taxon>
        <taxon>Cytophagia</taxon>
        <taxon>Cytophagales</taxon>
        <taxon>Cyclobacteriaceae</taxon>
        <taxon>Belliella</taxon>
    </lineage>
</organism>